<protein>
    <recommendedName>
        <fullName evidence="5">Iron ABC transporter ATP-binding protein</fullName>
    </recommendedName>
</protein>
<dbReference type="Proteomes" id="UP000190857">
    <property type="component" value="Unassembled WGS sequence"/>
</dbReference>
<evidence type="ECO:0008006" key="5">
    <source>
        <dbReference type="Google" id="ProtNLM"/>
    </source>
</evidence>
<reference evidence="3 4" key="1">
    <citation type="submission" date="2017-02" db="EMBL/GenBank/DDBJ databases">
        <authorList>
            <person name="Peterson S.W."/>
        </authorList>
    </citation>
    <scope>NUCLEOTIDE SEQUENCE [LARGE SCALE GENOMIC DNA]</scope>
    <source>
        <strain evidence="3 4">VKM Ac-2059</strain>
    </source>
</reference>
<organism evidence="3 4">
    <name type="scientific">Okibacterium fritillariae</name>
    <dbReference type="NCBI Taxonomy" id="123320"/>
    <lineage>
        <taxon>Bacteria</taxon>
        <taxon>Bacillati</taxon>
        <taxon>Actinomycetota</taxon>
        <taxon>Actinomycetes</taxon>
        <taxon>Micrococcales</taxon>
        <taxon>Microbacteriaceae</taxon>
        <taxon>Okibacterium</taxon>
    </lineage>
</organism>
<feature type="region of interest" description="Disordered" evidence="1">
    <location>
        <begin position="31"/>
        <end position="62"/>
    </location>
</feature>
<dbReference type="OrthoDB" id="5122815at2"/>
<proteinExistence type="predicted"/>
<sequence length="212" mass="21401">MALSPRVARASRAATLSVAAIVALTALTACGASSGSTGSPTPVETASATPTATETPAATAAPTSDAVISAPVGVTCEQLLSAQDVYNYNPNYVALPKAAPAVDSKAGQIAGMNGLTCQWKNGTSDYTIDLGLAKLTADQLTSLKNIAFAAGGSVPTYGDPSQVEGYFTVDGAKGQAQVFTGSYWLTLSSDEFLEPGDAQQLLMAAIPHLPAS</sequence>
<evidence type="ECO:0000313" key="4">
    <source>
        <dbReference type="Proteomes" id="UP000190857"/>
    </source>
</evidence>
<evidence type="ECO:0000313" key="3">
    <source>
        <dbReference type="EMBL" id="SKC63753.1"/>
    </source>
</evidence>
<accession>A0A1T5KJB8</accession>
<dbReference type="STRING" id="123320.SAMN06309945_2307"/>
<name>A0A1T5KJB8_9MICO</name>
<feature type="signal peptide" evidence="2">
    <location>
        <begin position="1"/>
        <end position="31"/>
    </location>
</feature>
<keyword evidence="2" id="KW-0732">Signal</keyword>
<feature type="chain" id="PRO_5012278773" description="Iron ABC transporter ATP-binding protein" evidence="2">
    <location>
        <begin position="32"/>
        <end position="212"/>
    </location>
</feature>
<evidence type="ECO:0000256" key="1">
    <source>
        <dbReference type="SAM" id="MobiDB-lite"/>
    </source>
</evidence>
<dbReference type="RefSeq" id="WP_079728346.1">
    <property type="nucleotide sequence ID" value="NZ_FUZP01000002.1"/>
</dbReference>
<dbReference type="EMBL" id="FUZP01000002">
    <property type="protein sequence ID" value="SKC63753.1"/>
    <property type="molecule type" value="Genomic_DNA"/>
</dbReference>
<dbReference type="AlphaFoldDB" id="A0A1T5KJB8"/>
<keyword evidence="4" id="KW-1185">Reference proteome</keyword>
<evidence type="ECO:0000256" key="2">
    <source>
        <dbReference type="SAM" id="SignalP"/>
    </source>
</evidence>
<gene>
    <name evidence="3" type="ORF">SAMN06309945_2307</name>
</gene>
<dbReference type="PROSITE" id="PS51257">
    <property type="entry name" value="PROKAR_LIPOPROTEIN"/>
    <property type="match status" value="1"/>
</dbReference>